<evidence type="ECO:0000256" key="13">
    <source>
        <dbReference type="PIRSR" id="PIRSR000350-2"/>
    </source>
</evidence>
<comment type="similarity">
    <text evidence="2 16">Belongs to the class-I pyridine nucleotide-disulfide oxidoreductase family.</text>
</comment>
<evidence type="ECO:0000256" key="7">
    <source>
        <dbReference type="ARBA" id="ARBA00022827"/>
    </source>
</evidence>
<proteinExistence type="inferred from homology"/>
<dbReference type="SUPFAM" id="SSF51905">
    <property type="entry name" value="FAD/NAD(P)-binding domain"/>
    <property type="match status" value="1"/>
</dbReference>
<keyword evidence="10" id="KW-1015">Disulfide bond</keyword>
<evidence type="ECO:0000256" key="3">
    <source>
        <dbReference type="ARBA" id="ARBA00012608"/>
    </source>
</evidence>
<name>A0A5B8FI34_9RHOB</name>
<dbReference type="InterPro" id="IPR016156">
    <property type="entry name" value="FAD/NAD-linked_Rdtase_dimer_sf"/>
</dbReference>
<evidence type="ECO:0000313" key="20">
    <source>
        <dbReference type="Proteomes" id="UP000305888"/>
    </source>
</evidence>
<dbReference type="InterPro" id="IPR012999">
    <property type="entry name" value="Pyr_OxRdtase_I_AS"/>
</dbReference>
<keyword evidence="7 14" id="KW-0274">FAD</keyword>
<comment type="cofactor">
    <cofactor evidence="14 16">
        <name>FAD</name>
        <dbReference type="ChEBI" id="CHEBI:57692"/>
    </cofactor>
    <text evidence="14 16">Binds 1 FAD per subunit.</text>
</comment>
<dbReference type="NCBIfam" id="TIGR01350">
    <property type="entry name" value="lipoamide_DH"/>
    <property type="match status" value="1"/>
</dbReference>
<dbReference type="Pfam" id="PF07992">
    <property type="entry name" value="Pyr_redox_2"/>
    <property type="match status" value="1"/>
</dbReference>
<keyword evidence="14" id="KW-0547">Nucleotide-binding</keyword>
<dbReference type="PROSITE" id="PS00076">
    <property type="entry name" value="PYRIDINE_REDOX_1"/>
    <property type="match status" value="1"/>
</dbReference>
<evidence type="ECO:0000313" key="19">
    <source>
        <dbReference type="EMBL" id="QDL92628.1"/>
    </source>
</evidence>
<dbReference type="GO" id="GO:0005737">
    <property type="term" value="C:cytoplasm"/>
    <property type="evidence" value="ECO:0007669"/>
    <property type="project" value="UniProtKB-SubCell"/>
</dbReference>
<evidence type="ECO:0000256" key="10">
    <source>
        <dbReference type="ARBA" id="ARBA00023157"/>
    </source>
</evidence>
<evidence type="ECO:0000256" key="12">
    <source>
        <dbReference type="ARBA" id="ARBA00049187"/>
    </source>
</evidence>
<dbReference type="InterPro" id="IPR036188">
    <property type="entry name" value="FAD/NAD-bd_sf"/>
</dbReference>
<dbReference type="PANTHER" id="PTHR22912">
    <property type="entry name" value="DISULFIDE OXIDOREDUCTASE"/>
    <property type="match status" value="1"/>
</dbReference>
<dbReference type="InterPro" id="IPR050151">
    <property type="entry name" value="Class-I_Pyr_Nuc-Dis_Oxidored"/>
</dbReference>
<dbReference type="GO" id="GO:0004148">
    <property type="term" value="F:dihydrolipoyl dehydrogenase (NADH) activity"/>
    <property type="evidence" value="ECO:0007669"/>
    <property type="project" value="UniProtKB-EC"/>
</dbReference>
<evidence type="ECO:0000256" key="9">
    <source>
        <dbReference type="ARBA" id="ARBA00023027"/>
    </source>
</evidence>
<reference evidence="19 20" key="1">
    <citation type="submission" date="2019-06" db="EMBL/GenBank/DDBJ databases">
        <title>Genome sequence of Rhodobacteraceae bacterium D4M1.</title>
        <authorList>
            <person name="Cao J."/>
        </authorList>
    </citation>
    <scope>NUCLEOTIDE SEQUENCE [LARGE SCALE GENOMIC DNA]</scope>
    <source>
        <strain evidence="19 20">D4M1</strain>
    </source>
</reference>
<evidence type="ECO:0000256" key="4">
    <source>
        <dbReference type="ARBA" id="ARBA00016961"/>
    </source>
</evidence>
<keyword evidence="8 16" id="KW-0560">Oxidoreductase</keyword>
<comment type="subcellular location">
    <subcellularLocation>
        <location evidence="1">Cytoplasm</location>
    </subcellularLocation>
</comment>
<protein>
    <recommendedName>
        <fullName evidence="4 16">Dihydrolipoyl dehydrogenase</fullName>
        <ecNumber evidence="3 16">1.8.1.4</ecNumber>
    </recommendedName>
</protein>
<feature type="disulfide bond" description="Redox-active" evidence="15">
    <location>
        <begin position="43"/>
        <end position="48"/>
    </location>
</feature>
<comment type="catalytic activity">
    <reaction evidence="12 16">
        <text>N(6)-[(R)-dihydrolipoyl]-L-lysyl-[protein] + NAD(+) = N(6)-[(R)-lipoyl]-L-lysyl-[protein] + NADH + H(+)</text>
        <dbReference type="Rhea" id="RHEA:15045"/>
        <dbReference type="Rhea" id="RHEA-COMP:10474"/>
        <dbReference type="Rhea" id="RHEA-COMP:10475"/>
        <dbReference type="ChEBI" id="CHEBI:15378"/>
        <dbReference type="ChEBI" id="CHEBI:57540"/>
        <dbReference type="ChEBI" id="CHEBI:57945"/>
        <dbReference type="ChEBI" id="CHEBI:83099"/>
        <dbReference type="ChEBI" id="CHEBI:83100"/>
        <dbReference type="EC" id="1.8.1.4"/>
    </reaction>
</comment>
<dbReference type="InterPro" id="IPR001100">
    <property type="entry name" value="Pyr_nuc-diS_OxRdtase"/>
</dbReference>
<feature type="active site" description="Proton acceptor" evidence="13">
    <location>
        <position position="443"/>
    </location>
</feature>
<comment type="miscellaneous">
    <text evidence="16">The active site is a redox-active disulfide bond.</text>
</comment>
<dbReference type="Pfam" id="PF02852">
    <property type="entry name" value="Pyr_redox_dim"/>
    <property type="match status" value="1"/>
</dbReference>
<feature type="binding site" evidence="14">
    <location>
        <position position="310"/>
    </location>
    <ligand>
        <name>FAD</name>
        <dbReference type="ChEBI" id="CHEBI:57692"/>
    </ligand>
</feature>
<dbReference type="EC" id="1.8.1.4" evidence="3 16"/>
<evidence type="ECO:0000256" key="16">
    <source>
        <dbReference type="RuleBase" id="RU003692"/>
    </source>
</evidence>
<feature type="binding site" evidence="14">
    <location>
        <position position="52"/>
    </location>
    <ligand>
        <name>FAD</name>
        <dbReference type="ChEBI" id="CHEBI:57692"/>
    </ligand>
</feature>
<feature type="binding site" evidence="14">
    <location>
        <position position="270"/>
    </location>
    <ligand>
        <name>NAD(+)</name>
        <dbReference type="ChEBI" id="CHEBI:57540"/>
    </ligand>
</feature>
<keyword evidence="11 16" id="KW-0676">Redox-active center</keyword>
<gene>
    <name evidence="19" type="primary">lpdA</name>
    <name evidence="19" type="ORF">FDP22_13030</name>
</gene>
<evidence type="ECO:0000256" key="15">
    <source>
        <dbReference type="PIRSR" id="PIRSR000350-4"/>
    </source>
</evidence>
<accession>A0A5B8FI34</accession>
<evidence type="ECO:0000256" key="11">
    <source>
        <dbReference type="ARBA" id="ARBA00023284"/>
    </source>
</evidence>
<keyword evidence="20" id="KW-1185">Reference proteome</keyword>
<feature type="domain" description="FAD/NAD(P)-binding" evidence="18">
    <location>
        <begin position="6"/>
        <end position="325"/>
    </location>
</feature>
<feature type="binding site" evidence="14">
    <location>
        <begin position="180"/>
        <end position="187"/>
    </location>
    <ligand>
        <name>NAD(+)</name>
        <dbReference type="ChEBI" id="CHEBI:57540"/>
    </ligand>
</feature>
<evidence type="ECO:0000256" key="2">
    <source>
        <dbReference type="ARBA" id="ARBA00007532"/>
    </source>
</evidence>
<dbReference type="Gene3D" id="3.30.390.30">
    <property type="match status" value="1"/>
</dbReference>
<dbReference type="PIRSF" id="PIRSF000350">
    <property type="entry name" value="Mercury_reductase_MerA"/>
    <property type="match status" value="1"/>
</dbReference>
<feature type="binding site" evidence="14">
    <location>
        <position position="203"/>
    </location>
    <ligand>
        <name>NAD(+)</name>
        <dbReference type="ChEBI" id="CHEBI:57540"/>
    </ligand>
</feature>
<evidence type="ECO:0000259" key="18">
    <source>
        <dbReference type="Pfam" id="PF07992"/>
    </source>
</evidence>
<evidence type="ECO:0000256" key="8">
    <source>
        <dbReference type="ARBA" id="ARBA00023002"/>
    </source>
</evidence>
<dbReference type="PRINTS" id="PR00411">
    <property type="entry name" value="PNDRDTASEI"/>
</dbReference>
<dbReference type="KEGG" id="ppru:FDP22_13030"/>
<evidence type="ECO:0000256" key="5">
    <source>
        <dbReference type="ARBA" id="ARBA00022490"/>
    </source>
</evidence>
<keyword evidence="5" id="KW-0963">Cytoplasm</keyword>
<dbReference type="InterPro" id="IPR023753">
    <property type="entry name" value="FAD/NAD-binding_dom"/>
</dbReference>
<dbReference type="InterPro" id="IPR006258">
    <property type="entry name" value="Lipoamide_DH"/>
</dbReference>
<keyword evidence="9 14" id="KW-0520">NAD</keyword>
<dbReference type="GO" id="GO:0006103">
    <property type="term" value="P:2-oxoglutarate metabolic process"/>
    <property type="evidence" value="ECO:0007669"/>
    <property type="project" value="TreeGrafter"/>
</dbReference>
<dbReference type="AlphaFoldDB" id="A0A5B8FI34"/>
<sequence length="464" mass="49477">MGKQSFDVVVIGSGPGGYVAAIRAAQLGLKTAVVERELLGGICLNWGCIPTKALLRSAEVFHTMQRAKDYGLKAEGISFDFDAVIKRSRGVAKQLNSGVTHLLKKNKVTVIMGTATIPAKGKVTVKTEAGEEELSAPNIILATGARARELPGLEADGDLVWTYRHALQPPRMPKKLLVIGSGAIGIEFASFYNALGADTTVVEVMDRILPVEDAEIAGIAKKQFEKHGLKIREKTTVKTLERAKGKVTAHMEKGGKTETEEFDTVISAVGIVGNTEGLGLEALGVKVDRTHVVTDAHCRTGVEGLWAIGDIAGAPWLAHKASHEGVMVAELIKGLHAHPVKPESIAGCTYCQPQIASVGLTEEKAKAAGYEVKVGRMPFIGNGKAIALGEPEGLVKTVFDAKTGELLGAHMVGAEVTELIQGYVIGRTLETTEAELMETVFPHPTLSEMMHEAVLDAYGKRIHF</sequence>
<dbReference type="EMBL" id="CP040818">
    <property type="protein sequence ID" value="QDL92628.1"/>
    <property type="molecule type" value="Genomic_DNA"/>
</dbReference>
<dbReference type="InterPro" id="IPR004099">
    <property type="entry name" value="Pyr_nucl-diS_OxRdtase_dimer"/>
</dbReference>
<dbReference type="FunFam" id="3.30.390.30:FF:000001">
    <property type="entry name" value="Dihydrolipoyl dehydrogenase"/>
    <property type="match status" value="1"/>
</dbReference>
<dbReference type="PANTHER" id="PTHR22912:SF217">
    <property type="entry name" value="DIHYDROLIPOYL DEHYDROGENASE"/>
    <property type="match status" value="1"/>
</dbReference>
<dbReference type="PRINTS" id="PR00368">
    <property type="entry name" value="FADPNR"/>
</dbReference>
<organism evidence="19 20">
    <name type="scientific">Paroceanicella profunda</name>
    <dbReference type="NCBI Taxonomy" id="2579971"/>
    <lineage>
        <taxon>Bacteria</taxon>
        <taxon>Pseudomonadati</taxon>
        <taxon>Pseudomonadota</taxon>
        <taxon>Alphaproteobacteria</taxon>
        <taxon>Rhodobacterales</taxon>
        <taxon>Paracoccaceae</taxon>
        <taxon>Paroceanicella</taxon>
    </lineage>
</organism>
<feature type="domain" description="Pyridine nucleotide-disulphide oxidoreductase dimerisation" evidence="17">
    <location>
        <begin position="345"/>
        <end position="453"/>
    </location>
</feature>
<dbReference type="OrthoDB" id="9776382at2"/>
<keyword evidence="6 16" id="KW-0285">Flavoprotein</keyword>
<dbReference type="Gene3D" id="3.50.50.60">
    <property type="entry name" value="FAD/NAD(P)-binding domain"/>
    <property type="match status" value="2"/>
</dbReference>
<evidence type="ECO:0000256" key="1">
    <source>
        <dbReference type="ARBA" id="ARBA00004496"/>
    </source>
</evidence>
<dbReference type="RefSeq" id="WP_138574258.1">
    <property type="nucleotide sequence ID" value="NZ_CP040818.1"/>
</dbReference>
<dbReference type="SUPFAM" id="SSF55424">
    <property type="entry name" value="FAD/NAD-linked reductases, dimerisation (C-terminal) domain"/>
    <property type="match status" value="1"/>
</dbReference>
<dbReference type="GO" id="GO:0050660">
    <property type="term" value="F:flavin adenine dinucleotide binding"/>
    <property type="evidence" value="ECO:0007669"/>
    <property type="project" value="InterPro"/>
</dbReference>
<dbReference type="Proteomes" id="UP000305888">
    <property type="component" value="Chromosome"/>
</dbReference>
<evidence type="ECO:0000256" key="6">
    <source>
        <dbReference type="ARBA" id="ARBA00022630"/>
    </source>
</evidence>
<evidence type="ECO:0000256" key="14">
    <source>
        <dbReference type="PIRSR" id="PIRSR000350-3"/>
    </source>
</evidence>
<evidence type="ECO:0000259" key="17">
    <source>
        <dbReference type="Pfam" id="PF02852"/>
    </source>
</evidence>